<dbReference type="PANTHER" id="PTHR14237">
    <property type="entry name" value="MOLYBDOPTERIN COFACTOR SULFURASE MOSC"/>
    <property type="match status" value="1"/>
</dbReference>
<evidence type="ECO:0000313" key="3">
    <source>
        <dbReference type="Proteomes" id="UP000676310"/>
    </source>
</evidence>
<dbReference type="EMBL" id="CAJRGZ010000017">
    <property type="protein sequence ID" value="CAG5156774.1"/>
    <property type="molecule type" value="Genomic_DNA"/>
</dbReference>
<reference evidence="2" key="1">
    <citation type="submission" date="2021-05" db="EMBL/GenBank/DDBJ databases">
        <authorList>
            <person name="Stam R."/>
        </authorList>
    </citation>
    <scope>NUCLEOTIDE SEQUENCE</scope>
    <source>
        <strain evidence="2">CS162</strain>
    </source>
</reference>
<dbReference type="GO" id="GO:0008265">
    <property type="term" value="F:molybdenum cofactor sulfurtransferase activity"/>
    <property type="evidence" value="ECO:0007669"/>
    <property type="project" value="TreeGrafter"/>
</dbReference>
<feature type="domain" description="Aminotransferase class V" evidence="1">
    <location>
        <begin position="6"/>
        <end position="315"/>
    </location>
</feature>
<comment type="caution">
    <text evidence="2">The sequence shown here is derived from an EMBL/GenBank/DDBJ whole genome shotgun (WGS) entry which is preliminary data.</text>
</comment>
<dbReference type="OrthoDB" id="10264306at2759"/>
<dbReference type="GO" id="GO:0043545">
    <property type="term" value="P:molybdopterin cofactor metabolic process"/>
    <property type="evidence" value="ECO:0007669"/>
    <property type="project" value="TreeGrafter"/>
</dbReference>
<name>A0A8J2N100_9PLEO</name>
<dbReference type="Gene3D" id="3.40.640.10">
    <property type="entry name" value="Type I PLP-dependent aspartate aminotransferase-like (Major domain)"/>
    <property type="match status" value="1"/>
</dbReference>
<evidence type="ECO:0000313" key="2">
    <source>
        <dbReference type="EMBL" id="CAG5156774.1"/>
    </source>
</evidence>
<dbReference type="InterPro" id="IPR015421">
    <property type="entry name" value="PyrdxlP-dep_Trfase_major"/>
</dbReference>
<dbReference type="AlphaFoldDB" id="A0A8J2N100"/>
<dbReference type="InterPro" id="IPR000192">
    <property type="entry name" value="Aminotrans_V_dom"/>
</dbReference>
<proteinExistence type="predicted"/>
<dbReference type="InterPro" id="IPR015424">
    <property type="entry name" value="PyrdxlP-dep_Trfase"/>
</dbReference>
<dbReference type="PANTHER" id="PTHR14237:SF80">
    <property type="entry name" value="MOLYBDENUM COFACTOR SULFURASE"/>
    <property type="match status" value="1"/>
</dbReference>
<accession>A0A8J2N100</accession>
<dbReference type="RefSeq" id="XP_043168117.1">
    <property type="nucleotide sequence ID" value="XM_043312182.1"/>
</dbReference>
<dbReference type="GeneID" id="67016249"/>
<gene>
    <name evidence="2" type="ORF">ALTATR162_LOCUS4568</name>
</gene>
<dbReference type="Proteomes" id="UP000676310">
    <property type="component" value="Unassembled WGS sequence"/>
</dbReference>
<protein>
    <recommendedName>
        <fullName evidence="1">Aminotransferase class V domain-containing protein</fullName>
    </recommendedName>
</protein>
<dbReference type="Pfam" id="PF00266">
    <property type="entry name" value="Aminotran_5"/>
    <property type="match status" value="1"/>
</dbReference>
<organism evidence="2 3">
    <name type="scientific">Alternaria atra</name>
    <dbReference type="NCBI Taxonomy" id="119953"/>
    <lineage>
        <taxon>Eukaryota</taxon>
        <taxon>Fungi</taxon>
        <taxon>Dikarya</taxon>
        <taxon>Ascomycota</taxon>
        <taxon>Pezizomycotina</taxon>
        <taxon>Dothideomycetes</taxon>
        <taxon>Pleosporomycetidae</taxon>
        <taxon>Pleosporales</taxon>
        <taxon>Pleosporineae</taxon>
        <taxon>Pleosporaceae</taxon>
        <taxon>Alternaria</taxon>
        <taxon>Alternaria sect. Ulocladioides</taxon>
    </lineage>
</organism>
<evidence type="ECO:0000259" key="1">
    <source>
        <dbReference type="Pfam" id="PF00266"/>
    </source>
</evidence>
<keyword evidence="3" id="KW-1185">Reference proteome</keyword>
<sequence>MLKDLTYLDHGGTTLAPKSLLKSFCDEMQRTLLANPHSDSTNPSVTAIMVEETRLAVLKMFNADPTYFDVVFTANATAAIKLVTEGFSGQDEGFDYCYHRNSHTSLVGVRELAHSSHCFASNEETEDWLAGGNHALDGELLSRRPMLFAYPAQSNMNGERLPLDWATKLRLSLHHPHSYTLLDVAAMVSTTTIDLSNHLFAPDFITLSFYKIFGFPDLGALIVRKAAGHVFDKRKYFGGGTTEMTTCIEESWVVRKESSLHARLEDGTIAFRNILALKHAITTHRKLFGGLEEVSKHASWLAKILHERLARMAHYNGAPVCQIYQSKDSSFRRSRTQGPTVAFNVCRSNGTYIGPWHVGASLRASRIHRSGCEERLMQAIDAIPTLTS</sequence>
<dbReference type="SUPFAM" id="SSF53383">
    <property type="entry name" value="PLP-dependent transferases"/>
    <property type="match status" value="1"/>
</dbReference>